<keyword evidence="3" id="KW-1185">Reference proteome</keyword>
<name>A0A4Y2BGS3_ARAVE</name>
<sequence>MVEDQSKTRTRTKGRTGQDRACSPGDPISPIPAHECVLLCPLLCGVLHHLPRTKPLEAYCHSCSLVISVRSFGTHPHLFTFSYTKYTKRKYCNRQKIRTRDFDESPRFRPP</sequence>
<dbReference type="Proteomes" id="UP000499080">
    <property type="component" value="Unassembled WGS sequence"/>
</dbReference>
<accession>A0A4Y2BGS3</accession>
<evidence type="ECO:0000313" key="3">
    <source>
        <dbReference type="Proteomes" id="UP000499080"/>
    </source>
</evidence>
<evidence type="ECO:0008006" key="4">
    <source>
        <dbReference type="Google" id="ProtNLM"/>
    </source>
</evidence>
<dbReference type="AlphaFoldDB" id="A0A4Y2BGS3"/>
<comment type="caution">
    <text evidence="2">The sequence shown here is derived from an EMBL/GenBank/DDBJ whole genome shotgun (WGS) entry which is preliminary data.</text>
</comment>
<evidence type="ECO:0000256" key="1">
    <source>
        <dbReference type="SAM" id="MobiDB-lite"/>
    </source>
</evidence>
<organism evidence="2 3">
    <name type="scientific">Araneus ventricosus</name>
    <name type="common">Orbweaver spider</name>
    <name type="synonym">Epeira ventricosa</name>
    <dbReference type="NCBI Taxonomy" id="182803"/>
    <lineage>
        <taxon>Eukaryota</taxon>
        <taxon>Metazoa</taxon>
        <taxon>Ecdysozoa</taxon>
        <taxon>Arthropoda</taxon>
        <taxon>Chelicerata</taxon>
        <taxon>Arachnida</taxon>
        <taxon>Araneae</taxon>
        <taxon>Araneomorphae</taxon>
        <taxon>Entelegynae</taxon>
        <taxon>Araneoidea</taxon>
        <taxon>Araneidae</taxon>
        <taxon>Araneus</taxon>
    </lineage>
</organism>
<evidence type="ECO:0000313" key="2">
    <source>
        <dbReference type="EMBL" id="GBL90595.1"/>
    </source>
</evidence>
<gene>
    <name evidence="2" type="ORF">AVEN_195969_1</name>
</gene>
<reference evidence="2 3" key="1">
    <citation type="journal article" date="2019" name="Sci. Rep.">
        <title>Orb-weaving spider Araneus ventricosus genome elucidates the spidroin gene catalogue.</title>
        <authorList>
            <person name="Kono N."/>
            <person name="Nakamura H."/>
            <person name="Ohtoshi R."/>
            <person name="Moran D.A.P."/>
            <person name="Shinohara A."/>
            <person name="Yoshida Y."/>
            <person name="Fujiwara M."/>
            <person name="Mori M."/>
            <person name="Tomita M."/>
            <person name="Arakawa K."/>
        </authorList>
    </citation>
    <scope>NUCLEOTIDE SEQUENCE [LARGE SCALE GENOMIC DNA]</scope>
</reference>
<feature type="region of interest" description="Disordered" evidence="1">
    <location>
        <begin position="1"/>
        <end position="26"/>
    </location>
</feature>
<proteinExistence type="predicted"/>
<protein>
    <recommendedName>
        <fullName evidence="4">LITAF domain-containing protein</fullName>
    </recommendedName>
</protein>
<dbReference type="EMBL" id="BGPR01159552">
    <property type="protein sequence ID" value="GBL90595.1"/>
    <property type="molecule type" value="Genomic_DNA"/>
</dbReference>